<reference evidence="4 5" key="1">
    <citation type="journal article" date="2015" name="Genome Biol. Evol.">
        <title>The genome of winter moth (Operophtera brumata) provides a genomic perspective on sexual dimorphism and phenology.</title>
        <authorList>
            <person name="Derks M.F."/>
            <person name="Smit S."/>
            <person name="Salis L."/>
            <person name="Schijlen E."/>
            <person name="Bossers A."/>
            <person name="Mateman C."/>
            <person name="Pijl A.S."/>
            <person name="de Ridder D."/>
            <person name="Groenen M.A."/>
            <person name="Visser M.E."/>
            <person name="Megens H.J."/>
        </authorList>
    </citation>
    <scope>NUCLEOTIDE SEQUENCE [LARGE SCALE GENOMIC DNA]</scope>
    <source>
        <strain evidence="4">WM2013NL</strain>
        <tissue evidence="4">Head and thorax</tissue>
    </source>
</reference>
<dbReference type="Gene3D" id="2.40.128.20">
    <property type="match status" value="1"/>
</dbReference>
<evidence type="ECO:0000313" key="5">
    <source>
        <dbReference type="Proteomes" id="UP000037510"/>
    </source>
</evidence>
<keyword evidence="2" id="KW-1015">Disulfide bond</keyword>
<evidence type="ECO:0000256" key="2">
    <source>
        <dbReference type="ARBA" id="ARBA00023157"/>
    </source>
</evidence>
<dbReference type="EMBL" id="JTDY01004480">
    <property type="protein sequence ID" value="KOB68096.1"/>
    <property type="molecule type" value="Genomic_DNA"/>
</dbReference>
<evidence type="ECO:0000313" key="4">
    <source>
        <dbReference type="EMBL" id="KOB68096.1"/>
    </source>
</evidence>
<dbReference type="InterPro" id="IPR000566">
    <property type="entry name" value="Lipocln_cytosolic_FA-bd_dom"/>
</dbReference>
<sequence length="168" mass="19434">FLGQWYEVARFPTWYENYGACAYKRIQYCGRRIEIEHVFVRDGIQYVLHVNSSYTPGDEAVFAIQENNIDPVGIPLNVISTDYTNYALVYGCRNNTEIDLKYINAWVLSRKPTLAEDILLKVYSELNAVPNANVAFLETVEQREEKCRFYWTAHVQAVDTDTESGDNK</sequence>
<dbReference type="PANTHER" id="PTHR10612">
    <property type="entry name" value="APOLIPOPROTEIN D"/>
    <property type="match status" value="1"/>
</dbReference>
<dbReference type="GO" id="GO:0006629">
    <property type="term" value="P:lipid metabolic process"/>
    <property type="evidence" value="ECO:0007669"/>
    <property type="project" value="TreeGrafter"/>
</dbReference>
<evidence type="ECO:0000259" key="3">
    <source>
        <dbReference type="Pfam" id="PF00061"/>
    </source>
</evidence>
<dbReference type="PANTHER" id="PTHR10612:SF34">
    <property type="entry name" value="APOLIPOPROTEIN D"/>
    <property type="match status" value="1"/>
</dbReference>
<gene>
    <name evidence="4" type="ORF">OBRU01_18812</name>
</gene>
<keyword evidence="5" id="KW-1185">Reference proteome</keyword>
<dbReference type="InterPro" id="IPR012674">
    <property type="entry name" value="Calycin"/>
</dbReference>
<dbReference type="AlphaFoldDB" id="A0A0L7KYF1"/>
<name>A0A0L7KYF1_OPEBR</name>
<comment type="caution">
    <text evidence="4">The sequence shown here is derived from an EMBL/GenBank/DDBJ whole genome shotgun (WGS) entry which is preliminary data.</text>
</comment>
<dbReference type="PRINTS" id="PR01273">
    <property type="entry name" value="INVTBRTCOLOR"/>
</dbReference>
<dbReference type="PIRSF" id="PIRSF036893">
    <property type="entry name" value="Lipocalin_ApoD"/>
    <property type="match status" value="1"/>
</dbReference>
<comment type="similarity">
    <text evidence="1">Belongs to the calycin superfamily. Lipocalin family.</text>
</comment>
<dbReference type="InterPro" id="IPR003057">
    <property type="entry name" value="Invtbrt_color"/>
</dbReference>
<accession>A0A0L7KYF1</accession>
<dbReference type="GO" id="GO:0000302">
    <property type="term" value="P:response to reactive oxygen species"/>
    <property type="evidence" value="ECO:0007669"/>
    <property type="project" value="TreeGrafter"/>
</dbReference>
<evidence type="ECO:0000256" key="1">
    <source>
        <dbReference type="ARBA" id="ARBA00006889"/>
    </source>
</evidence>
<protein>
    <submittedName>
        <fullName evidence="4">Biliverdin binding protein-I</fullName>
    </submittedName>
</protein>
<dbReference type="Proteomes" id="UP000037510">
    <property type="component" value="Unassembled WGS sequence"/>
</dbReference>
<dbReference type="GO" id="GO:0031409">
    <property type="term" value="F:pigment binding"/>
    <property type="evidence" value="ECO:0007669"/>
    <property type="project" value="InterPro"/>
</dbReference>
<dbReference type="SUPFAM" id="SSF50814">
    <property type="entry name" value="Lipocalins"/>
    <property type="match status" value="1"/>
</dbReference>
<feature type="non-terminal residue" evidence="4">
    <location>
        <position position="1"/>
    </location>
</feature>
<proteinExistence type="inferred from homology"/>
<dbReference type="InterPro" id="IPR022271">
    <property type="entry name" value="Lipocalin_ApoD"/>
</dbReference>
<feature type="domain" description="Lipocalin/cytosolic fatty-acid binding" evidence="3">
    <location>
        <begin position="3"/>
        <end position="126"/>
    </location>
</feature>
<dbReference type="Pfam" id="PF00061">
    <property type="entry name" value="Lipocalin"/>
    <property type="match status" value="1"/>
</dbReference>
<organism evidence="4 5">
    <name type="scientific">Operophtera brumata</name>
    <name type="common">Winter moth</name>
    <name type="synonym">Phalaena brumata</name>
    <dbReference type="NCBI Taxonomy" id="104452"/>
    <lineage>
        <taxon>Eukaryota</taxon>
        <taxon>Metazoa</taxon>
        <taxon>Ecdysozoa</taxon>
        <taxon>Arthropoda</taxon>
        <taxon>Hexapoda</taxon>
        <taxon>Insecta</taxon>
        <taxon>Pterygota</taxon>
        <taxon>Neoptera</taxon>
        <taxon>Endopterygota</taxon>
        <taxon>Lepidoptera</taxon>
        <taxon>Glossata</taxon>
        <taxon>Ditrysia</taxon>
        <taxon>Geometroidea</taxon>
        <taxon>Geometridae</taxon>
        <taxon>Larentiinae</taxon>
        <taxon>Operophtera</taxon>
    </lineage>
</organism>
<dbReference type="GO" id="GO:0005737">
    <property type="term" value="C:cytoplasm"/>
    <property type="evidence" value="ECO:0007669"/>
    <property type="project" value="TreeGrafter"/>
</dbReference>